<dbReference type="EMBL" id="LXQA011142488">
    <property type="protein sequence ID" value="MCI86506.1"/>
    <property type="molecule type" value="Genomic_DNA"/>
</dbReference>
<organism evidence="1 2">
    <name type="scientific">Trifolium medium</name>
    <dbReference type="NCBI Taxonomy" id="97028"/>
    <lineage>
        <taxon>Eukaryota</taxon>
        <taxon>Viridiplantae</taxon>
        <taxon>Streptophyta</taxon>
        <taxon>Embryophyta</taxon>
        <taxon>Tracheophyta</taxon>
        <taxon>Spermatophyta</taxon>
        <taxon>Magnoliopsida</taxon>
        <taxon>eudicotyledons</taxon>
        <taxon>Gunneridae</taxon>
        <taxon>Pentapetalae</taxon>
        <taxon>rosids</taxon>
        <taxon>fabids</taxon>
        <taxon>Fabales</taxon>
        <taxon>Fabaceae</taxon>
        <taxon>Papilionoideae</taxon>
        <taxon>50 kb inversion clade</taxon>
        <taxon>NPAAA clade</taxon>
        <taxon>Hologalegina</taxon>
        <taxon>IRL clade</taxon>
        <taxon>Trifolieae</taxon>
        <taxon>Trifolium</taxon>
    </lineage>
</organism>
<comment type="caution">
    <text evidence="1">The sequence shown here is derived from an EMBL/GenBank/DDBJ whole genome shotgun (WGS) entry which is preliminary data.</text>
</comment>
<dbReference type="Proteomes" id="UP000265520">
    <property type="component" value="Unassembled WGS sequence"/>
</dbReference>
<feature type="non-terminal residue" evidence="1">
    <location>
        <position position="57"/>
    </location>
</feature>
<proteinExistence type="predicted"/>
<accession>A0A392VDQ9</accession>
<keyword evidence="2" id="KW-1185">Reference proteome</keyword>
<reference evidence="1 2" key="1">
    <citation type="journal article" date="2018" name="Front. Plant Sci.">
        <title>Red Clover (Trifolium pratense) and Zigzag Clover (T. medium) - A Picture of Genomic Similarities and Differences.</title>
        <authorList>
            <person name="Dluhosova J."/>
            <person name="Istvanek J."/>
            <person name="Nedelnik J."/>
            <person name="Repkova J."/>
        </authorList>
    </citation>
    <scope>NUCLEOTIDE SEQUENCE [LARGE SCALE GENOMIC DNA]</scope>
    <source>
        <strain evidence="2">cv. 10/8</strain>
        <tissue evidence="1">Leaf</tissue>
    </source>
</reference>
<protein>
    <submittedName>
        <fullName evidence="1">Uncharacterized protein</fullName>
    </submittedName>
</protein>
<dbReference type="AlphaFoldDB" id="A0A392VDQ9"/>
<evidence type="ECO:0000313" key="2">
    <source>
        <dbReference type="Proteomes" id="UP000265520"/>
    </source>
</evidence>
<sequence length="57" mass="6562">MDPREEFQDRRVSPIEELEQIQIGGATHQTTNIGTTLQPAEKERILKILRDNVDLFA</sequence>
<name>A0A392VDQ9_9FABA</name>
<evidence type="ECO:0000313" key="1">
    <source>
        <dbReference type="EMBL" id="MCI86506.1"/>
    </source>
</evidence>